<evidence type="ECO:0000256" key="7">
    <source>
        <dbReference type="HAMAP-Rule" id="MF_00118"/>
    </source>
</evidence>
<dbReference type="HAMAP" id="MF_00118_B">
    <property type="entry name" value="EF_Tu_B"/>
    <property type="match status" value="1"/>
</dbReference>
<dbReference type="NCBIfam" id="NF009372">
    <property type="entry name" value="PRK12735.1"/>
    <property type="match status" value="1"/>
</dbReference>
<dbReference type="PANTHER" id="PTHR43721">
    <property type="entry name" value="ELONGATION FACTOR TU-RELATED"/>
    <property type="match status" value="1"/>
</dbReference>
<dbReference type="InterPro" id="IPR004541">
    <property type="entry name" value="Transl_elong_EFTu/EF1A_bac/org"/>
</dbReference>
<keyword evidence="2 7" id="KW-0547">Nucleotide-binding</keyword>
<dbReference type="Proteomes" id="UP000177596">
    <property type="component" value="Unassembled WGS sequence"/>
</dbReference>
<sequence length="397" mass="43469">MAGEAKKKFERVKPHVNIGTIGHVDHGKTTLTSAITMVLAKKGLAVAKKYEDIDSAPEERERGVTINLSHQEYETEKRHYAHIDAPGHADYIKNMITGAAQMDGAILVVSAADGPMPQTREHVILAKQVNVPAIVVFLNKVDMVDDKELIDLVEADVRELLKKYGYPGDEVPVIRGSALKAVEGDAEAEKEIVALMEAVDKYIPDPVREVDKPFLMAVEDVFTIQGRGTVVTGRVDRGKIKVNEEIEIVGLKATQKSVVTGLEMFRKTLDEAMAGDNIGVLLRGIEKDQVERGQVLAKTGSLTPHTEFEAEVYILSKEEGGRHTPFFTGYKPQFYIKTADITGEATLPEGIEMVMPGDNAKMKIKLISPVAMEEGFRFAIREGGHTVGDGVITKIIA</sequence>
<proteinExistence type="inferred from homology"/>
<dbReference type="GO" id="GO:0005829">
    <property type="term" value="C:cytosol"/>
    <property type="evidence" value="ECO:0007669"/>
    <property type="project" value="TreeGrafter"/>
</dbReference>
<dbReference type="FunFam" id="2.40.30.10:FF:000001">
    <property type="entry name" value="Elongation factor Tu"/>
    <property type="match status" value="1"/>
</dbReference>
<protein>
    <recommendedName>
        <fullName evidence="6 7">Elongation factor Tu</fullName>
        <shortName evidence="7">EF-Tu</shortName>
        <ecNumber evidence="7">3.6.5.3</ecNumber>
    </recommendedName>
</protein>
<dbReference type="InterPro" id="IPR009000">
    <property type="entry name" value="Transl_B-barrel_sf"/>
</dbReference>
<feature type="binding site" evidence="7">
    <location>
        <begin position="139"/>
        <end position="142"/>
    </location>
    <ligand>
        <name>GTP</name>
        <dbReference type="ChEBI" id="CHEBI:37565"/>
    </ligand>
</feature>
<feature type="binding site" evidence="7">
    <location>
        <position position="29"/>
    </location>
    <ligand>
        <name>Mg(2+)</name>
        <dbReference type="ChEBI" id="CHEBI:18420"/>
    </ligand>
</feature>
<keyword evidence="7" id="KW-0963">Cytoplasm</keyword>
<dbReference type="GO" id="GO:0000287">
    <property type="term" value="F:magnesium ion binding"/>
    <property type="evidence" value="ECO:0007669"/>
    <property type="project" value="UniProtKB-UniRule"/>
</dbReference>
<dbReference type="GO" id="GO:0003924">
    <property type="term" value="F:GTPase activity"/>
    <property type="evidence" value="ECO:0007669"/>
    <property type="project" value="UniProtKB-UniRule"/>
</dbReference>
<dbReference type="PROSITE" id="PS00301">
    <property type="entry name" value="G_TR_1"/>
    <property type="match status" value="1"/>
</dbReference>
<comment type="function">
    <text evidence="7">GTP hydrolase that promotes the GTP-dependent binding of aminoacyl-tRNA to the A-site of ribosomes during protein biosynthesis.</text>
</comment>
<dbReference type="NCBIfam" id="NF000766">
    <property type="entry name" value="PRK00049.1"/>
    <property type="match status" value="1"/>
</dbReference>
<dbReference type="InterPro" id="IPR000795">
    <property type="entry name" value="T_Tr_GTP-bd_dom"/>
</dbReference>
<dbReference type="PRINTS" id="PR00315">
    <property type="entry name" value="ELONGATNFCT"/>
</dbReference>
<keyword evidence="4 7" id="KW-0648">Protein biosynthesis</keyword>
<organism evidence="9 10">
    <name type="scientific">Candidatus Woesebacteria bacterium RIFOXYD1_FULL_43_18</name>
    <dbReference type="NCBI Taxonomy" id="1802551"/>
    <lineage>
        <taxon>Bacteria</taxon>
        <taxon>Candidatus Woeseibacteriota</taxon>
    </lineage>
</organism>
<name>A0A1F8DJ21_9BACT</name>
<keyword evidence="7" id="KW-0460">Magnesium</keyword>
<dbReference type="InterPro" id="IPR031157">
    <property type="entry name" value="G_TR_CS"/>
</dbReference>
<dbReference type="GO" id="GO:0005525">
    <property type="term" value="F:GTP binding"/>
    <property type="evidence" value="ECO:0007669"/>
    <property type="project" value="UniProtKB-UniRule"/>
</dbReference>
<dbReference type="InterPro" id="IPR041709">
    <property type="entry name" value="EF-Tu_GTP-bd"/>
</dbReference>
<keyword evidence="7" id="KW-0378">Hydrolase</keyword>
<evidence type="ECO:0000256" key="5">
    <source>
        <dbReference type="ARBA" id="ARBA00023134"/>
    </source>
</evidence>
<dbReference type="Pfam" id="PF00009">
    <property type="entry name" value="GTP_EFTU"/>
    <property type="match status" value="1"/>
</dbReference>
<comment type="subcellular location">
    <subcellularLocation>
        <location evidence="7">Cytoplasm</location>
    </subcellularLocation>
</comment>
<dbReference type="SUPFAM" id="SSF52540">
    <property type="entry name" value="P-loop containing nucleoside triphosphate hydrolases"/>
    <property type="match status" value="1"/>
</dbReference>
<reference evidence="9 10" key="1">
    <citation type="journal article" date="2016" name="Nat. Commun.">
        <title>Thousands of microbial genomes shed light on interconnected biogeochemical processes in an aquifer system.</title>
        <authorList>
            <person name="Anantharaman K."/>
            <person name="Brown C.T."/>
            <person name="Hug L.A."/>
            <person name="Sharon I."/>
            <person name="Castelle C.J."/>
            <person name="Probst A.J."/>
            <person name="Thomas B.C."/>
            <person name="Singh A."/>
            <person name="Wilkins M.J."/>
            <person name="Karaoz U."/>
            <person name="Brodie E.L."/>
            <person name="Williams K.H."/>
            <person name="Hubbard S.S."/>
            <person name="Banfield J.F."/>
        </authorList>
    </citation>
    <scope>NUCLEOTIDE SEQUENCE [LARGE SCALE GENOMIC DNA]</scope>
</reference>
<feature type="binding site" evidence="7">
    <location>
        <begin position="22"/>
        <end position="29"/>
    </location>
    <ligand>
        <name>GTP</name>
        <dbReference type="ChEBI" id="CHEBI:37565"/>
    </ligand>
</feature>
<dbReference type="InterPro" id="IPR050055">
    <property type="entry name" value="EF-Tu_GTPase"/>
</dbReference>
<feature type="binding site" evidence="7">
    <location>
        <begin position="84"/>
        <end position="88"/>
    </location>
    <ligand>
        <name>GTP</name>
        <dbReference type="ChEBI" id="CHEBI:37565"/>
    </ligand>
</feature>
<evidence type="ECO:0000256" key="3">
    <source>
        <dbReference type="ARBA" id="ARBA00022768"/>
    </source>
</evidence>
<dbReference type="Pfam" id="PF03144">
    <property type="entry name" value="GTP_EFTU_D2"/>
    <property type="match status" value="1"/>
</dbReference>
<dbReference type="Gene3D" id="2.40.30.10">
    <property type="entry name" value="Translation factors"/>
    <property type="match status" value="2"/>
</dbReference>
<evidence type="ECO:0000256" key="2">
    <source>
        <dbReference type="ARBA" id="ARBA00022741"/>
    </source>
</evidence>
<dbReference type="InterPro" id="IPR005225">
    <property type="entry name" value="Small_GTP-bd"/>
</dbReference>
<dbReference type="AlphaFoldDB" id="A0A1F8DJ21"/>
<dbReference type="FunFam" id="3.40.50.300:FF:000003">
    <property type="entry name" value="Elongation factor Tu"/>
    <property type="match status" value="1"/>
</dbReference>
<dbReference type="InterPro" id="IPR004160">
    <property type="entry name" value="Transl_elong_EFTu/EF1A_C"/>
</dbReference>
<dbReference type="CDD" id="cd03707">
    <property type="entry name" value="EFTU_III"/>
    <property type="match status" value="1"/>
</dbReference>
<dbReference type="EC" id="3.6.5.3" evidence="7"/>
<dbReference type="InterPro" id="IPR009001">
    <property type="entry name" value="Transl_elong_EF1A/Init_IF2_C"/>
</dbReference>
<dbReference type="NCBIfam" id="NF009373">
    <property type="entry name" value="PRK12736.1"/>
    <property type="match status" value="1"/>
</dbReference>
<evidence type="ECO:0000259" key="8">
    <source>
        <dbReference type="PROSITE" id="PS51722"/>
    </source>
</evidence>
<keyword evidence="5 7" id="KW-0342">GTP-binding</keyword>
<evidence type="ECO:0000313" key="9">
    <source>
        <dbReference type="EMBL" id="OGM88607.1"/>
    </source>
</evidence>
<evidence type="ECO:0000256" key="1">
    <source>
        <dbReference type="ARBA" id="ARBA00007249"/>
    </source>
</evidence>
<dbReference type="CDD" id="cd01884">
    <property type="entry name" value="EF_Tu"/>
    <property type="match status" value="1"/>
</dbReference>
<dbReference type="Pfam" id="PF03143">
    <property type="entry name" value="GTP_EFTU_D3"/>
    <property type="match status" value="1"/>
</dbReference>
<dbReference type="NCBIfam" id="TIGR00231">
    <property type="entry name" value="small_GTP"/>
    <property type="match status" value="1"/>
</dbReference>
<comment type="subunit">
    <text evidence="7">Monomer.</text>
</comment>
<comment type="catalytic activity">
    <reaction evidence="7">
        <text>GTP + H2O = GDP + phosphate + H(+)</text>
        <dbReference type="Rhea" id="RHEA:19669"/>
        <dbReference type="ChEBI" id="CHEBI:15377"/>
        <dbReference type="ChEBI" id="CHEBI:15378"/>
        <dbReference type="ChEBI" id="CHEBI:37565"/>
        <dbReference type="ChEBI" id="CHEBI:43474"/>
        <dbReference type="ChEBI" id="CHEBI:58189"/>
        <dbReference type="EC" id="3.6.5.3"/>
    </reaction>
</comment>
<keyword evidence="7" id="KW-0479">Metal-binding</keyword>
<comment type="caution">
    <text evidence="9">The sequence shown here is derived from an EMBL/GenBank/DDBJ whole genome shotgun (WGS) entry which is preliminary data.</text>
</comment>
<dbReference type="InterPro" id="IPR004161">
    <property type="entry name" value="EFTu-like_2"/>
</dbReference>
<evidence type="ECO:0000313" key="10">
    <source>
        <dbReference type="Proteomes" id="UP000177596"/>
    </source>
</evidence>
<gene>
    <name evidence="7" type="primary">tuf</name>
    <name evidence="9" type="ORF">A2573_03300</name>
</gene>
<dbReference type="EMBL" id="MGIL01000007">
    <property type="protein sequence ID" value="OGM88607.1"/>
    <property type="molecule type" value="Genomic_DNA"/>
</dbReference>
<dbReference type="GO" id="GO:0003746">
    <property type="term" value="F:translation elongation factor activity"/>
    <property type="evidence" value="ECO:0007669"/>
    <property type="project" value="UniProtKB-UniRule"/>
</dbReference>
<dbReference type="SUPFAM" id="SSF50447">
    <property type="entry name" value="Translation proteins"/>
    <property type="match status" value="1"/>
</dbReference>
<feature type="domain" description="Tr-type G" evidence="8">
    <location>
        <begin position="13"/>
        <end position="207"/>
    </location>
</feature>
<accession>A0A1F8DJ21</accession>
<dbReference type="SUPFAM" id="SSF50465">
    <property type="entry name" value="EF-Tu/eEF-1alpha/eIF2-gamma C-terminal domain"/>
    <property type="match status" value="1"/>
</dbReference>
<keyword evidence="3 7" id="KW-0251">Elongation factor</keyword>
<dbReference type="NCBIfam" id="TIGR00485">
    <property type="entry name" value="EF-Tu"/>
    <property type="match status" value="1"/>
</dbReference>
<evidence type="ECO:0000256" key="6">
    <source>
        <dbReference type="ARBA" id="ARBA00029554"/>
    </source>
</evidence>
<dbReference type="InterPro" id="IPR027417">
    <property type="entry name" value="P-loop_NTPase"/>
</dbReference>
<comment type="similarity">
    <text evidence="1 7">Belongs to the TRAFAC class translation factor GTPase superfamily. Classic translation factor GTPase family. EF-Tu/EF-1A subfamily.</text>
</comment>
<dbReference type="Gene3D" id="3.40.50.300">
    <property type="entry name" value="P-loop containing nucleotide triphosphate hydrolases"/>
    <property type="match status" value="1"/>
</dbReference>
<dbReference type="PANTHER" id="PTHR43721:SF22">
    <property type="entry name" value="ELONGATION FACTOR TU, MITOCHONDRIAL"/>
    <property type="match status" value="1"/>
</dbReference>
<dbReference type="InterPro" id="IPR033720">
    <property type="entry name" value="EFTU_2"/>
</dbReference>
<dbReference type="PROSITE" id="PS51722">
    <property type="entry name" value="G_TR_2"/>
    <property type="match status" value="1"/>
</dbReference>
<evidence type="ECO:0000256" key="4">
    <source>
        <dbReference type="ARBA" id="ARBA00022917"/>
    </source>
</evidence>
<dbReference type="CDD" id="cd03697">
    <property type="entry name" value="EFTU_II"/>
    <property type="match status" value="1"/>
</dbReference>